<dbReference type="EMBL" id="JAPTGD010000001">
    <property type="protein sequence ID" value="MDU9690869.1"/>
    <property type="molecule type" value="Genomic_DNA"/>
</dbReference>
<dbReference type="AlphaFoldDB" id="A0AAX6N501"/>
<evidence type="ECO:0000313" key="1">
    <source>
        <dbReference type="EMBL" id="MDU9690869.1"/>
    </source>
</evidence>
<proteinExistence type="predicted"/>
<organism evidence="1 2">
    <name type="scientific">Priestia aryabhattai</name>
    <name type="common">Bacillus aryabhattai</name>
    <dbReference type="NCBI Taxonomy" id="412384"/>
    <lineage>
        <taxon>Bacteria</taxon>
        <taxon>Bacillati</taxon>
        <taxon>Bacillota</taxon>
        <taxon>Bacilli</taxon>
        <taxon>Bacillales</taxon>
        <taxon>Bacillaceae</taxon>
        <taxon>Priestia</taxon>
    </lineage>
</organism>
<evidence type="ECO:0000313" key="2">
    <source>
        <dbReference type="Proteomes" id="UP001269400"/>
    </source>
</evidence>
<comment type="caution">
    <text evidence="1">The sequence shown here is derived from an EMBL/GenBank/DDBJ whole genome shotgun (WGS) entry which is preliminary data.</text>
</comment>
<reference evidence="1" key="1">
    <citation type="journal article" date="2022" name="J Environ Chem Eng">
        <title>Biodegradation of petroleum oil using a constructed nonpathogenic and heavy metal-tolerant bacterial consortium isolated from marine sponges.</title>
        <authorList>
            <person name="Dechsakulwatana C."/>
            <person name="Rungsihiranrut A."/>
            <person name="Muangchinda C."/>
            <person name="Ningthoujam R."/>
            <person name="Klankeo P."/>
            <person name="Pinyakong O."/>
        </authorList>
    </citation>
    <scope>NUCLEOTIDE SEQUENCE</scope>
    <source>
        <strain evidence="1">TL01-2</strain>
    </source>
</reference>
<dbReference type="Proteomes" id="UP001269400">
    <property type="component" value="Unassembled WGS sequence"/>
</dbReference>
<protein>
    <submittedName>
        <fullName evidence="1">Uncharacterized protein</fullName>
    </submittedName>
</protein>
<dbReference type="GeneID" id="48015892"/>
<sequence>MFGLFGKKKIVIDFEERYYNLTDLKKAVVKHFQNKGTTCEVIDTHTLLVDHQKYTLSEKTISMGGVPLQRVILKEA</sequence>
<accession>A0AAX6N501</accession>
<dbReference type="RefSeq" id="WP_074895535.1">
    <property type="nucleotide sequence ID" value="NZ_CP024036.1"/>
</dbReference>
<name>A0AAX6N501_PRIAR</name>
<gene>
    <name evidence="1" type="ORF">O0Q50_06800</name>
</gene>
<reference evidence="1" key="2">
    <citation type="submission" date="2022-12" db="EMBL/GenBank/DDBJ databases">
        <authorList>
            <person name="Dechsakulwatana C."/>
            <person name="Rungsihiranrut A."/>
            <person name="Muangchinda C."/>
            <person name="Ningthoujam R."/>
            <person name="Klankeo P."/>
            <person name="Pinyakong O."/>
        </authorList>
    </citation>
    <scope>NUCLEOTIDE SEQUENCE</scope>
    <source>
        <strain evidence="1">TL01-2</strain>
    </source>
</reference>